<gene>
    <name evidence="1" type="ORF">AMTR_s00104p00141150</name>
</gene>
<feature type="non-terminal residue" evidence="1">
    <location>
        <position position="1"/>
    </location>
</feature>
<name>W1P0C3_AMBTC</name>
<dbReference type="Gramene" id="ERN00395">
    <property type="protein sequence ID" value="ERN00395"/>
    <property type="gene ID" value="AMTR_s00104p00141150"/>
</dbReference>
<evidence type="ECO:0000313" key="1">
    <source>
        <dbReference type="EMBL" id="ERN00395.1"/>
    </source>
</evidence>
<reference evidence="2" key="1">
    <citation type="journal article" date="2013" name="Science">
        <title>The Amborella genome and the evolution of flowering plants.</title>
        <authorList>
            <consortium name="Amborella Genome Project"/>
        </authorList>
    </citation>
    <scope>NUCLEOTIDE SEQUENCE [LARGE SCALE GENOMIC DNA]</scope>
</reference>
<keyword evidence="2" id="KW-1185">Reference proteome</keyword>
<dbReference type="AlphaFoldDB" id="W1P0C3"/>
<dbReference type="Proteomes" id="UP000017836">
    <property type="component" value="Unassembled WGS sequence"/>
</dbReference>
<accession>W1P0C3</accession>
<organism evidence="1 2">
    <name type="scientific">Amborella trichopoda</name>
    <dbReference type="NCBI Taxonomy" id="13333"/>
    <lineage>
        <taxon>Eukaryota</taxon>
        <taxon>Viridiplantae</taxon>
        <taxon>Streptophyta</taxon>
        <taxon>Embryophyta</taxon>
        <taxon>Tracheophyta</taxon>
        <taxon>Spermatophyta</taxon>
        <taxon>Magnoliopsida</taxon>
        <taxon>Amborellales</taxon>
        <taxon>Amborellaceae</taxon>
        <taxon>Amborella</taxon>
    </lineage>
</organism>
<protein>
    <submittedName>
        <fullName evidence="1">Uncharacterized protein</fullName>
    </submittedName>
</protein>
<dbReference type="EMBL" id="KI394907">
    <property type="protein sequence ID" value="ERN00395.1"/>
    <property type="molecule type" value="Genomic_DNA"/>
</dbReference>
<sequence length="180" mass="20600">VMVREPDEVRELLTDASFFTRERPFSVGGPFDNIFIDACGLVRNKAITETKEALHLESIRGCILPFRGVGDKKLEGYFSHCFVGHMTVGYRLWWDSSNAECRGAAHLWLAVIGSKHDSRAVRHFVPPPFFVIFSLDHYPADWQELVRPCLLSGDENRMKLLSLRRKTKSFFDNLEVIVGQ</sequence>
<evidence type="ECO:0000313" key="2">
    <source>
        <dbReference type="Proteomes" id="UP000017836"/>
    </source>
</evidence>
<proteinExistence type="predicted"/>
<dbReference type="HOGENOM" id="CLU_1500057_0_0_1"/>